<dbReference type="InterPro" id="IPR004087">
    <property type="entry name" value="KH_dom"/>
</dbReference>
<accession>A0AAN8IY17</accession>
<evidence type="ECO:0000313" key="3">
    <source>
        <dbReference type="EMBL" id="KAK5968839.1"/>
    </source>
</evidence>
<name>A0AAN8IY17_TRICO</name>
<comment type="caution">
    <text evidence="3">The sequence shown here is derived from an EMBL/GenBank/DDBJ whole genome shotgun (WGS) entry which is preliminary data.</text>
</comment>
<feature type="domain" description="K Homology" evidence="2">
    <location>
        <begin position="1"/>
        <end position="68"/>
    </location>
</feature>
<dbReference type="Proteomes" id="UP001331761">
    <property type="component" value="Unassembled WGS sequence"/>
</dbReference>
<dbReference type="Pfam" id="PF00013">
    <property type="entry name" value="KH_1"/>
    <property type="match status" value="1"/>
</dbReference>
<dbReference type="GO" id="GO:0003723">
    <property type="term" value="F:RNA binding"/>
    <property type="evidence" value="ECO:0007669"/>
    <property type="project" value="UniProtKB-UniRule"/>
</dbReference>
<dbReference type="Gene3D" id="3.30.1370.10">
    <property type="entry name" value="K Homology domain, type 1"/>
    <property type="match status" value="1"/>
</dbReference>
<dbReference type="PROSITE" id="PS50084">
    <property type="entry name" value="KH_TYPE_1"/>
    <property type="match status" value="1"/>
</dbReference>
<evidence type="ECO:0000313" key="4">
    <source>
        <dbReference type="Proteomes" id="UP001331761"/>
    </source>
</evidence>
<feature type="non-terminal residue" evidence="3">
    <location>
        <position position="1"/>
    </location>
</feature>
<reference evidence="3 4" key="1">
    <citation type="submission" date="2019-10" db="EMBL/GenBank/DDBJ databases">
        <title>Assembly and Annotation for the nematode Trichostrongylus colubriformis.</title>
        <authorList>
            <person name="Martin J."/>
        </authorList>
    </citation>
    <scope>NUCLEOTIDE SEQUENCE [LARGE SCALE GENOMIC DNA]</scope>
    <source>
        <strain evidence="3">G859</strain>
        <tissue evidence="3">Whole worm</tissue>
    </source>
</reference>
<keyword evidence="4" id="KW-1185">Reference proteome</keyword>
<gene>
    <name evidence="3" type="ORF">GCK32_022055</name>
</gene>
<organism evidence="3 4">
    <name type="scientific">Trichostrongylus colubriformis</name>
    <name type="common">Black scour worm</name>
    <dbReference type="NCBI Taxonomy" id="6319"/>
    <lineage>
        <taxon>Eukaryota</taxon>
        <taxon>Metazoa</taxon>
        <taxon>Ecdysozoa</taxon>
        <taxon>Nematoda</taxon>
        <taxon>Chromadorea</taxon>
        <taxon>Rhabditida</taxon>
        <taxon>Rhabditina</taxon>
        <taxon>Rhabditomorpha</taxon>
        <taxon>Strongyloidea</taxon>
        <taxon>Trichostrongylidae</taxon>
        <taxon>Trichostrongylus</taxon>
    </lineage>
</organism>
<dbReference type="AlphaFoldDB" id="A0AAN8IY17"/>
<proteinExistence type="predicted"/>
<keyword evidence="1" id="KW-0694">RNA-binding</keyword>
<evidence type="ECO:0000256" key="1">
    <source>
        <dbReference type="PROSITE-ProRule" id="PRU00117"/>
    </source>
</evidence>
<dbReference type="InterPro" id="IPR036612">
    <property type="entry name" value="KH_dom_type_1_sf"/>
</dbReference>
<dbReference type="EMBL" id="WIXE01020929">
    <property type="protein sequence ID" value="KAK5968839.1"/>
    <property type="molecule type" value="Genomic_DNA"/>
</dbReference>
<dbReference type="SUPFAM" id="SSF54791">
    <property type="entry name" value="Eukaryotic type KH-domain (KH-domain type I)"/>
    <property type="match status" value="1"/>
</dbReference>
<sequence>LQVPDAMAAVALGPKGRTLNEIKAYSGCRIKISEKDDDSVPEGMRLISILGTETEIKLCKLMLQRVVNEHSGRKKEAVIFLKMNVLTVLLQ</sequence>
<evidence type="ECO:0000259" key="2">
    <source>
        <dbReference type="SMART" id="SM00322"/>
    </source>
</evidence>
<dbReference type="SMART" id="SM00322">
    <property type="entry name" value="KH"/>
    <property type="match status" value="1"/>
</dbReference>
<dbReference type="InterPro" id="IPR004088">
    <property type="entry name" value="KH_dom_type_1"/>
</dbReference>
<protein>
    <recommendedName>
        <fullName evidence="2">K Homology domain-containing protein</fullName>
    </recommendedName>
</protein>